<dbReference type="Pfam" id="PF12796">
    <property type="entry name" value="Ank_2"/>
    <property type="match status" value="2"/>
</dbReference>
<dbReference type="InterPro" id="IPR027417">
    <property type="entry name" value="P-loop_NTPase"/>
</dbReference>
<name>A0A1Q8S419_9PEZI</name>
<organism evidence="6 7">
    <name type="scientific">Colletotrichum chlorophyti</name>
    <dbReference type="NCBI Taxonomy" id="708187"/>
    <lineage>
        <taxon>Eukaryota</taxon>
        <taxon>Fungi</taxon>
        <taxon>Dikarya</taxon>
        <taxon>Ascomycota</taxon>
        <taxon>Pezizomycotina</taxon>
        <taxon>Sordariomycetes</taxon>
        <taxon>Hypocreomycetidae</taxon>
        <taxon>Glomerellales</taxon>
        <taxon>Glomerellaceae</taxon>
        <taxon>Colletotrichum</taxon>
    </lineage>
</organism>
<dbReference type="SUPFAM" id="SSF48403">
    <property type="entry name" value="Ankyrin repeat"/>
    <property type="match status" value="1"/>
</dbReference>
<dbReference type="InterPro" id="IPR053137">
    <property type="entry name" value="NLR-like"/>
</dbReference>
<dbReference type="InterPro" id="IPR035994">
    <property type="entry name" value="Nucleoside_phosphorylase_sf"/>
</dbReference>
<feature type="domain" description="Nucleoside phosphorylase" evidence="4">
    <location>
        <begin position="58"/>
        <end position="339"/>
    </location>
</feature>
<dbReference type="InterPro" id="IPR056884">
    <property type="entry name" value="NPHP3-like_N"/>
</dbReference>
<dbReference type="EMBL" id="MPGH01000019">
    <property type="protein sequence ID" value="OLN96219.1"/>
    <property type="molecule type" value="Genomic_DNA"/>
</dbReference>
<dbReference type="SUPFAM" id="SSF53167">
    <property type="entry name" value="Purine and uridine phosphorylases"/>
    <property type="match status" value="1"/>
</dbReference>
<evidence type="ECO:0000256" key="3">
    <source>
        <dbReference type="SAM" id="MobiDB-lite"/>
    </source>
</evidence>
<dbReference type="SUPFAM" id="SSF52540">
    <property type="entry name" value="P-loop containing nucleoside triphosphate hydrolases"/>
    <property type="match status" value="1"/>
</dbReference>
<keyword evidence="7" id="KW-1185">Reference proteome</keyword>
<feature type="repeat" description="ANK" evidence="2">
    <location>
        <begin position="1191"/>
        <end position="1223"/>
    </location>
</feature>
<dbReference type="PROSITE" id="PS50088">
    <property type="entry name" value="ANK_REPEAT"/>
    <property type="match status" value="7"/>
</dbReference>
<evidence type="ECO:0000313" key="7">
    <source>
        <dbReference type="Proteomes" id="UP000186583"/>
    </source>
</evidence>
<evidence type="ECO:0000259" key="5">
    <source>
        <dbReference type="Pfam" id="PF24883"/>
    </source>
</evidence>
<dbReference type="Pfam" id="PF00023">
    <property type="entry name" value="Ank"/>
    <property type="match status" value="2"/>
</dbReference>
<accession>A0A1Q8S419</accession>
<dbReference type="PANTHER" id="PTHR46082">
    <property type="entry name" value="ATP/GTP-BINDING PROTEIN-RELATED"/>
    <property type="match status" value="1"/>
</dbReference>
<dbReference type="Proteomes" id="UP000186583">
    <property type="component" value="Unassembled WGS sequence"/>
</dbReference>
<dbReference type="GO" id="GO:0009116">
    <property type="term" value="P:nucleoside metabolic process"/>
    <property type="evidence" value="ECO:0007669"/>
    <property type="project" value="InterPro"/>
</dbReference>
<dbReference type="Gene3D" id="3.40.50.300">
    <property type="entry name" value="P-loop containing nucleotide triphosphate hydrolases"/>
    <property type="match status" value="1"/>
</dbReference>
<dbReference type="Pfam" id="PF24883">
    <property type="entry name" value="NPHP3_N"/>
    <property type="match status" value="1"/>
</dbReference>
<dbReference type="PROSITE" id="PS50297">
    <property type="entry name" value="ANK_REP_REGION"/>
    <property type="match status" value="6"/>
</dbReference>
<feature type="repeat" description="ANK" evidence="2">
    <location>
        <begin position="1158"/>
        <end position="1190"/>
    </location>
</feature>
<feature type="domain" description="Nephrocystin 3-like N-terminal" evidence="5">
    <location>
        <begin position="391"/>
        <end position="568"/>
    </location>
</feature>
<feature type="repeat" description="ANK" evidence="2">
    <location>
        <begin position="1060"/>
        <end position="1088"/>
    </location>
</feature>
<keyword evidence="1" id="KW-0677">Repeat</keyword>
<feature type="repeat" description="ANK" evidence="2">
    <location>
        <begin position="1224"/>
        <end position="1256"/>
    </location>
</feature>
<dbReference type="SMART" id="SM00248">
    <property type="entry name" value="ANK"/>
    <property type="match status" value="8"/>
</dbReference>
<dbReference type="InterPro" id="IPR000845">
    <property type="entry name" value="Nucleoside_phosphorylase_d"/>
</dbReference>
<reference evidence="6 7" key="1">
    <citation type="submission" date="2016-11" db="EMBL/GenBank/DDBJ databases">
        <title>Draft Genome Assembly of Colletotrichum chlorophyti a pathogen of herbaceous plants.</title>
        <authorList>
            <person name="Gan P."/>
            <person name="Narusaka M."/>
            <person name="Tsushima A."/>
            <person name="Narusaka Y."/>
            <person name="Takano Y."/>
            <person name="Shirasu K."/>
        </authorList>
    </citation>
    <scope>NUCLEOTIDE SEQUENCE [LARGE SCALE GENOMIC DNA]</scope>
    <source>
        <strain evidence="6 7">NTL11</strain>
    </source>
</reference>
<evidence type="ECO:0000256" key="1">
    <source>
        <dbReference type="ARBA" id="ARBA00022737"/>
    </source>
</evidence>
<evidence type="ECO:0000313" key="6">
    <source>
        <dbReference type="EMBL" id="OLN96219.1"/>
    </source>
</evidence>
<dbReference type="PANTHER" id="PTHR46082:SF11">
    <property type="entry name" value="AAA+ ATPASE DOMAIN-CONTAINING PROTEIN-RELATED"/>
    <property type="match status" value="1"/>
</dbReference>
<dbReference type="Gene3D" id="3.40.50.1580">
    <property type="entry name" value="Nucleoside phosphorylase domain"/>
    <property type="match status" value="1"/>
</dbReference>
<feature type="repeat" description="ANK" evidence="2">
    <location>
        <begin position="1125"/>
        <end position="1157"/>
    </location>
</feature>
<proteinExistence type="predicted"/>
<evidence type="ECO:0000259" key="4">
    <source>
        <dbReference type="Pfam" id="PF01048"/>
    </source>
</evidence>
<gene>
    <name evidence="6" type="ORF">CCHL11_04490</name>
</gene>
<dbReference type="Gene3D" id="1.25.40.20">
    <property type="entry name" value="Ankyrin repeat-containing domain"/>
    <property type="match status" value="3"/>
</dbReference>
<protein>
    <submittedName>
        <fullName evidence="6">Ankyrin-3-like protein 3</fullName>
    </submittedName>
</protein>
<sequence length="1316" mass="146744">MEDNPQLHGFSANEVFDDATCHDGPGFAGHEGISREDLDGSWRRIPEQITLQHTDYTVGWICALPVELTASHAMLDRIHQTLPTANGDTNAYILGNIGTHNIAMACLPMGQYGPNNAATVASHMIRSFASIRFGLMVGVGGGVPVDIDIRLGDVVVGDKVVQHDLGKIIPVGFQVTGTARIPPPILLNSVSKLRALHETGGSQIPSILQQMQGRYPKLDKYSYPLANQDRLFRATYNHDQSEDCTRCNPSELQHREPRASPHPQIHYGGIASGSQVIKSGRTRDEIAKKLGVVCFEMEAAGLMDNFACIVIRGICDYADSHKNKQWQNYAAATAAAYAKELLLCAITPNVISSLETPTDILLRERRPELVKSLLFDRIDARHAAIQTEHPQTCNWLLRNDLYREWIAPSSAANRPGFLWISGKPGAGKSTVMKFAFKNATEVHRDDVAITSFFFNARGNGLEKSTFGLYRSLLHQLLSKFPDLEEVLDDTSLIPVVPIEKRSFPTIDVVRTLLWKAIKSLRHRQLICFVDALDECDEAQVREMVVFFEGLWDHATANHVRLKICFSSRHYPHIDVRHGLRLVLETQPGHRQDLEKYVQSHLRASGTGQHVDNVRSQILEKAGGVFMWVVLVVAIVNKEYVRGYGFRVKKRLNDIPTELSELFKDILRRDNDNMEDLLLCIQWVLFSERPLRPEEFYFAMLSGLPEDHDGEEVMTYDPELVTTEAMELFVTGCSKGLAEITKFAIKTVQFVHESVTDFLIKDNGLQYLWPDLASNIKIISHKKLRDCCHSQITKTVILHIQSFAEQPSPEMKHGRSGIRQIALDKFPFLEYATENVLYHANICAEWDSQDGFLDQFSFWEWVHLVNLLEWRASLHYTPTVTLTYILAERNLTKLLERHIQRYPNVHPKGERHGYPFFAAMANRHWAAARTLLGPAADGVPDDQLFPSTKPGSRDWTHAGLRTSPLHWAIENHRPVLARLLINAGHFDCTTLDSDGRSPLHSAAASGDEASLKLLLEKHIAISQERDGLLQRPLTSIGAASTTPANASHEMHCDCINLKEHLGHSPLSLAMRNRHEAIVRLLLKFGVELSHPLTDNWGGSSLVSFAFKSGELNWELAQILIEKGIVTHQALLSVAVVRGLNNVVELLVEKGASVNVMDENGVMPLTYAAIHGQDIVAQFLVRRAAAINFENQHGHTPLHQAVSSGYKTITELLVENGAHIDHRDQSGQTPLHRAAFFGRTTIVELLVEKGADIDSKDQQGKTPLHSAAVRSHADVVKLLVDKGASSHLADCDGIAPLEAVTSRGLLHVADILTQSLKT</sequence>
<feature type="region of interest" description="Disordered" evidence="3">
    <location>
        <begin position="245"/>
        <end position="265"/>
    </location>
</feature>
<dbReference type="PRINTS" id="PR01415">
    <property type="entry name" value="ANKYRIN"/>
</dbReference>
<comment type="caution">
    <text evidence="6">The sequence shown here is derived from an EMBL/GenBank/DDBJ whole genome shotgun (WGS) entry which is preliminary data.</text>
</comment>
<feature type="repeat" description="ANK" evidence="2">
    <location>
        <begin position="1257"/>
        <end position="1289"/>
    </location>
</feature>
<dbReference type="InterPro" id="IPR036770">
    <property type="entry name" value="Ankyrin_rpt-contain_sf"/>
</dbReference>
<keyword evidence="2" id="KW-0040">ANK repeat</keyword>
<dbReference type="Pfam" id="PF01048">
    <property type="entry name" value="PNP_UDP_1"/>
    <property type="match status" value="1"/>
</dbReference>
<dbReference type="OrthoDB" id="194358at2759"/>
<dbReference type="STRING" id="708187.A0A1Q8S419"/>
<feature type="repeat" description="ANK" evidence="2">
    <location>
        <begin position="993"/>
        <end position="1025"/>
    </location>
</feature>
<dbReference type="InterPro" id="IPR002110">
    <property type="entry name" value="Ankyrin_rpt"/>
</dbReference>
<dbReference type="GO" id="GO:0003824">
    <property type="term" value="F:catalytic activity"/>
    <property type="evidence" value="ECO:0007669"/>
    <property type="project" value="InterPro"/>
</dbReference>
<evidence type="ECO:0000256" key="2">
    <source>
        <dbReference type="PROSITE-ProRule" id="PRU00023"/>
    </source>
</evidence>